<accession>A0AAN6K485</accession>
<protein>
    <submittedName>
        <fullName evidence="2">Uncharacterized protein</fullName>
    </submittedName>
</protein>
<feature type="compositionally biased region" description="Acidic residues" evidence="1">
    <location>
        <begin position="480"/>
        <end position="492"/>
    </location>
</feature>
<evidence type="ECO:0000313" key="3">
    <source>
        <dbReference type="Proteomes" id="UP001175353"/>
    </source>
</evidence>
<feature type="compositionally biased region" description="Polar residues" evidence="1">
    <location>
        <begin position="350"/>
        <end position="362"/>
    </location>
</feature>
<gene>
    <name evidence="2" type="ORF">LTR91_022412</name>
</gene>
<sequence>MANTPATGDILASLTRLHQRQNSLHNLVNERHDSLCDLVSTLHNATQTALRRDREAGRIDAQPQGYADTLSVNVTCGGRRILRRNDLLDAPQDTIGIGGLGTRVRRSGGASQDVSDQQPHDNHQHDQSFEHERENDQIPARPANRKGKERVTRERDSDLDEPDIRNTAHAASEDPNDYVVDASGMRVRTGQGPEEPMQATNGSVETGVSRAKLVSQAKLRQQNKQANDGNQSEPKGDDPLNSTSSRRHEEVPQGSRKNGSPPELGNTHEHDEASDAHQPRGDKGSNPVSSEEPADNAAALSTASGHGGPLPADTKFWRYTTDAPTITVNDLKKDLQTEPRKRSVPGRFMSESTAGGSSTVRKGSQSAATSGGGQEDDGAAAGGNQAGASSRQNSVAASKKTSGEATARAVFPNLPPRNQSEDVQLTEHATPLAPAVAPARVPSSTPATSKARALKLSKALKSGPTARGRTERVADKQGGEDEENESGNENEDATISPPNHYPDAMDTMDGDRYSSSRPRGRKSTPRTSLERARRHGEEDYPEAETEGRPAAINSSSEARGARASASVRAPKKAKDDEHERTIAGKSRRGKKRPSPAPEGEEVGGGEDGAESGEEEQGKKDGQRRKKKTKMGDLSRLGYDFPLGFKAINR</sequence>
<feature type="region of interest" description="Disordered" evidence="1">
    <location>
        <begin position="91"/>
        <end position="649"/>
    </location>
</feature>
<feature type="compositionally biased region" description="Basic and acidic residues" evidence="1">
    <location>
        <begin position="330"/>
        <end position="341"/>
    </location>
</feature>
<organism evidence="2 3">
    <name type="scientific">Friedmanniomyces endolithicus</name>
    <dbReference type="NCBI Taxonomy" id="329885"/>
    <lineage>
        <taxon>Eukaryota</taxon>
        <taxon>Fungi</taxon>
        <taxon>Dikarya</taxon>
        <taxon>Ascomycota</taxon>
        <taxon>Pezizomycotina</taxon>
        <taxon>Dothideomycetes</taxon>
        <taxon>Dothideomycetidae</taxon>
        <taxon>Mycosphaerellales</taxon>
        <taxon>Teratosphaeriaceae</taxon>
        <taxon>Friedmanniomyces</taxon>
    </lineage>
</organism>
<reference evidence="2" key="1">
    <citation type="submission" date="2023-06" db="EMBL/GenBank/DDBJ databases">
        <title>Black Yeasts Isolated from many extreme environments.</title>
        <authorList>
            <person name="Coleine C."/>
            <person name="Stajich J.E."/>
            <person name="Selbmann L."/>
        </authorList>
    </citation>
    <scope>NUCLEOTIDE SEQUENCE</scope>
    <source>
        <strain evidence="2">CCFEE 5200</strain>
    </source>
</reference>
<evidence type="ECO:0000313" key="2">
    <source>
        <dbReference type="EMBL" id="KAK0956348.1"/>
    </source>
</evidence>
<feature type="compositionally biased region" description="Polar residues" evidence="1">
    <location>
        <begin position="389"/>
        <end position="404"/>
    </location>
</feature>
<feature type="compositionally biased region" description="Polar residues" evidence="1">
    <location>
        <begin position="218"/>
        <end position="233"/>
    </location>
</feature>
<feature type="compositionally biased region" description="Basic and acidic residues" evidence="1">
    <location>
        <begin position="572"/>
        <end position="582"/>
    </location>
</feature>
<evidence type="ECO:0000256" key="1">
    <source>
        <dbReference type="SAM" id="MobiDB-lite"/>
    </source>
</evidence>
<dbReference type="Proteomes" id="UP001175353">
    <property type="component" value="Unassembled WGS sequence"/>
</dbReference>
<feature type="compositionally biased region" description="Basic and acidic residues" evidence="1">
    <location>
        <begin position="149"/>
        <end position="166"/>
    </location>
</feature>
<feature type="compositionally biased region" description="Basic and acidic residues" evidence="1">
    <location>
        <begin position="528"/>
        <end position="538"/>
    </location>
</feature>
<proteinExistence type="predicted"/>
<feature type="compositionally biased region" description="Basic and acidic residues" evidence="1">
    <location>
        <begin position="468"/>
        <end position="479"/>
    </location>
</feature>
<feature type="compositionally biased region" description="Acidic residues" evidence="1">
    <location>
        <begin position="598"/>
        <end position="614"/>
    </location>
</feature>
<comment type="caution">
    <text evidence="2">The sequence shown here is derived from an EMBL/GenBank/DDBJ whole genome shotgun (WGS) entry which is preliminary data.</text>
</comment>
<dbReference type="AlphaFoldDB" id="A0AAN6K485"/>
<feature type="compositionally biased region" description="Low complexity" evidence="1">
    <location>
        <begin position="429"/>
        <end position="462"/>
    </location>
</feature>
<feature type="compositionally biased region" description="Basic and acidic residues" evidence="1">
    <location>
        <begin position="266"/>
        <end position="283"/>
    </location>
</feature>
<feature type="compositionally biased region" description="Low complexity" evidence="1">
    <location>
        <begin position="554"/>
        <end position="568"/>
    </location>
</feature>
<dbReference type="EMBL" id="JAUJLE010000439">
    <property type="protein sequence ID" value="KAK0956348.1"/>
    <property type="molecule type" value="Genomic_DNA"/>
</dbReference>
<name>A0AAN6K485_9PEZI</name>
<feature type="compositionally biased region" description="Basic and acidic residues" evidence="1">
    <location>
        <begin position="118"/>
        <end position="136"/>
    </location>
</feature>
<keyword evidence="3" id="KW-1185">Reference proteome</keyword>